<accession>G0MJ54</accession>
<keyword evidence="3" id="KW-1185">Reference proteome</keyword>
<keyword evidence="1" id="KW-0472">Membrane</keyword>
<dbReference type="InParanoid" id="G0MJ54"/>
<organism evidence="3">
    <name type="scientific">Caenorhabditis brenneri</name>
    <name type="common">Nematode worm</name>
    <dbReference type="NCBI Taxonomy" id="135651"/>
    <lineage>
        <taxon>Eukaryota</taxon>
        <taxon>Metazoa</taxon>
        <taxon>Ecdysozoa</taxon>
        <taxon>Nematoda</taxon>
        <taxon>Chromadorea</taxon>
        <taxon>Rhabditida</taxon>
        <taxon>Rhabditina</taxon>
        <taxon>Rhabditomorpha</taxon>
        <taxon>Rhabditoidea</taxon>
        <taxon>Rhabditidae</taxon>
        <taxon>Peloderinae</taxon>
        <taxon>Caenorhabditis</taxon>
    </lineage>
</organism>
<dbReference type="AlphaFoldDB" id="G0MJ54"/>
<dbReference type="OMA" id="DMAMEAT"/>
<evidence type="ECO:0000313" key="3">
    <source>
        <dbReference type="Proteomes" id="UP000008068"/>
    </source>
</evidence>
<proteinExistence type="predicted"/>
<dbReference type="Proteomes" id="UP000008068">
    <property type="component" value="Unassembled WGS sequence"/>
</dbReference>
<name>G0MJ54_CAEBE</name>
<keyword evidence="1" id="KW-1133">Transmembrane helix</keyword>
<reference evidence="3" key="1">
    <citation type="submission" date="2011-07" db="EMBL/GenBank/DDBJ databases">
        <authorList>
            <consortium name="Caenorhabditis brenneri Sequencing and Analysis Consortium"/>
            <person name="Wilson R.K."/>
        </authorList>
    </citation>
    <scope>NUCLEOTIDE SEQUENCE [LARGE SCALE GENOMIC DNA]</scope>
    <source>
        <strain evidence="3">PB2801</strain>
    </source>
</reference>
<protein>
    <submittedName>
        <fullName evidence="2">Uncharacterized protein</fullName>
    </submittedName>
</protein>
<gene>
    <name evidence="2" type="ORF">CAEBREN_04991</name>
</gene>
<dbReference type="EMBL" id="GL379796">
    <property type="protein sequence ID" value="EGT31304.1"/>
    <property type="molecule type" value="Genomic_DNA"/>
</dbReference>
<dbReference type="HOGENOM" id="CLU_1751298_0_0_1"/>
<feature type="transmembrane region" description="Helical" evidence="1">
    <location>
        <begin position="111"/>
        <end position="136"/>
    </location>
</feature>
<evidence type="ECO:0000256" key="1">
    <source>
        <dbReference type="SAM" id="Phobius"/>
    </source>
</evidence>
<evidence type="ECO:0000313" key="2">
    <source>
        <dbReference type="EMBL" id="EGT31304.1"/>
    </source>
</evidence>
<sequence length="185" mass="19955">MTRSKRGIVDSINARIDMAMEATTNTDNSDGIYKYFKTWCATKPGDDWKMKYTLQDSCKKGATYTLELCEKRKTSGCKKIVYDGVAKYCEENKSASVCDQWLTTTSSGPNLLPFIIGGAVGMIVLLAVAIGVFCYCRRKKKMGKNQTMTGTTTGGTSGTGTGTATVTTNKTGTTQATGTNTCAKY</sequence>
<keyword evidence="1" id="KW-0812">Transmembrane</keyword>
<dbReference type="eggNOG" id="ENOG502TK4M">
    <property type="taxonomic scope" value="Eukaryota"/>
</dbReference>